<dbReference type="InterPro" id="IPR019251">
    <property type="entry name" value="DUF2231_TM"/>
</dbReference>
<dbReference type="Pfam" id="PF00355">
    <property type="entry name" value="Rieske"/>
    <property type="match status" value="1"/>
</dbReference>
<gene>
    <name evidence="7" type="ORF">GCM10009849_16240</name>
</gene>
<organism evidence="7 8">
    <name type="scientific">Sinomonas flava</name>
    <dbReference type="NCBI Taxonomy" id="496857"/>
    <lineage>
        <taxon>Bacteria</taxon>
        <taxon>Bacillati</taxon>
        <taxon>Actinomycetota</taxon>
        <taxon>Actinomycetes</taxon>
        <taxon>Micrococcales</taxon>
        <taxon>Micrococcaceae</taxon>
        <taxon>Sinomonas</taxon>
    </lineage>
</organism>
<feature type="transmembrane region" description="Helical" evidence="5">
    <location>
        <begin position="81"/>
        <end position="99"/>
    </location>
</feature>
<evidence type="ECO:0000259" key="6">
    <source>
        <dbReference type="PROSITE" id="PS51296"/>
    </source>
</evidence>
<feature type="transmembrane region" description="Helical" evidence="5">
    <location>
        <begin position="111"/>
        <end position="132"/>
    </location>
</feature>
<keyword evidence="8" id="KW-1185">Reference proteome</keyword>
<evidence type="ECO:0000313" key="8">
    <source>
        <dbReference type="Proteomes" id="UP001500432"/>
    </source>
</evidence>
<dbReference type="RefSeq" id="WP_344299203.1">
    <property type="nucleotide sequence ID" value="NZ_BAAAQW010000004.1"/>
</dbReference>
<dbReference type="Proteomes" id="UP001500432">
    <property type="component" value="Unassembled WGS sequence"/>
</dbReference>
<evidence type="ECO:0000256" key="2">
    <source>
        <dbReference type="ARBA" id="ARBA00022723"/>
    </source>
</evidence>
<dbReference type="EMBL" id="BAAAQW010000004">
    <property type="protein sequence ID" value="GAA2199529.1"/>
    <property type="molecule type" value="Genomic_DNA"/>
</dbReference>
<evidence type="ECO:0000256" key="5">
    <source>
        <dbReference type="SAM" id="Phobius"/>
    </source>
</evidence>
<dbReference type="InterPro" id="IPR017941">
    <property type="entry name" value="Rieske_2Fe-2S"/>
</dbReference>
<dbReference type="CDD" id="cd03467">
    <property type="entry name" value="Rieske"/>
    <property type="match status" value="1"/>
</dbReference>
<reference evidence="7 8" key="1">
    <citation type="journal article" date="2019" name="Int. J. Syst. Evol. Microbiol.">
        <title>The Global Catalogue of Microorganisms (GCM) 10K type strain sequencing project: providing services to taxonomists for standard genome sequencing and annotation.</title>
        <authorList>
            <consortium name="The Broad Institute Genomics Platform"/>
            <consortium name="The Broad Institute Genome Sequencing Center for Infectious Disease"/>
            <person name="Wu L."/>
            <person name="Ma J."/>
        </authorList>
    </citation>
    <scope>NUCLEOTIDE SEQUENCE [LARGE SCALE GENOMIC DNA]</scope>
    <source>
        <strain evidence="7 8">JCM 16034</strain>
    </source>
</reference>
<keyword evidence="4" id="KW-0411">Iron-sulfur</keyword>
<dbReference type="PANTHER" id="PTHR21496">
    <property type="entry name" value="FERREDOXIN-RELATED"/>
    <property type="match status" value="1"/>
</dbReference>
<dbReference type="Pfam" id="PF09990">
    <property type="entry name" value="DUF2231"/>
    <property type="match status" value="1"/>
</dbReference>
<dbReference type="Gene3D" id="2.102.10.10">
    <property type="entry name" value="Rieske [2Fe-2S] iron-sulphur domain"/>
    <property type="match status" value="1"/>
</dbReference>
<keyword evidence="3" id="KW-0408">Iron</keyword>
<evidence type="ECO:0000256" key="4">
    <source>
        <dbReference type="ARBA" id="ARBA00023014"/>
    </source>
</evidence>
<sequence>MNLLDDAVSRLERWSALDALAEPVRTAAHALVKPRLVRNLLSGIPTGHPLHPVLTDFPIGAWSMAGVLDLFGEPTERAADILVATGLVAAVPTAAAGFSDWSDTQGGETRLGIVHAALNVAALGLYGASLAARKAGARTAGRGLAFAGLGVLLTSGYLGGHLAFTKGVRVSRTAWHEGPTDWQDVGAASELSTDKPTLVQADDIPVLVVHDAGRFLALDNVCTHAGGSLNEGTIENGCVTCPLHGSTFRLADGGVVHGPASTPQPSYDTRIRDGRVQIRARR</sequence>
<feature type="domain" description="Rieske" evidence="6">
    <location>
        <begin position="182"/>
        <end position="278"/>
    </location>
</feature>
<evidence type="ECO:0000256" key="1">
    <source>
        <dbReference type="ARBA" id="ARBA00022714"/>
    </source>
</evidence>
<keyword evidence="5" id="KW-0812">Transmembrane</keyword>
<keyword evidence="5" id="KW-1133">Transmembrane helix</keyword>
<keyword evidence="2" id="KW-0479">Metal-binding</keyword>
<dbReference type="SUPFAM" id="SSF50022">
    <property type="entry name" value="ISP domain"/>
    <property type="match status" value="1"/>
</dbReference>
<keyword evidence="5" id="KW-0472">Membrane</keyword>
<protein>
    <recommendedName>
        <fullName evidence="6">Rieske domain-containing protein</fullName>
    </recommendedName>
</protein>
<dbReference type="PANTHER" id="PTHR21496:SF23">
    <property type="entry name" value="3-PHENYLPROPIONATE_CINNAMIC ACID DIOXYGENASE FERREDOXIN SUBUNIT"/>
    <property type="match status" value="1"/>
</dbReference>
<evidence type="ECO:0000313" key="7">
    <source>
        <dbReference type="EMBL" id="GAA2199529.1"/>
    </source>
</evidence>
<keyword evidence="1" id="KW-0001">2Fe-2S</keyword>
<accession>A0ABN3BS59</accession>
<proteinExistence type="predicted"/>
<name>A0ABN3BS59_9MICC</name>
<evidence type="ECO:0000256" key="3">
    <source>
        <dbReference type="ARBA" id="ARBA00023004"/>
    </source>
</evidence>
<dbReference type="InterPro" id="IPR036922">
    <property type="entry name" value="Rieske_2Fe-2S_sf"/>
</dbReference>
<feature type="transmembrane region" description="Helical" evidence="5">
    <location>
        <begin position="144"/>
        <end position="164"/>
    </location>
</feature>
<comment type="caution">
    <text evidence="7">The sequence shown here is derived from an EMBL/GenBank/DDBJ whole genome shotgun (WGS) entry which is preliminary data.</text>
</comment>
<dbReference type="PROSITE" id="PS51296">
    <property type="entry name" value="RIESKE"/>
    <property type="match status" value="1"/>
</dbReference>